<dbReference type="Pfam" id="PF00512">
    <property type="entry name" value="HisKA"/>
    <property type="match status" value="1"/>
</dbReference>
<accession>U7QB87</accession>
<sequence length="377" mass="42588">MRKKRPQHIKIWQYTSIGFAGLAGLIFLTAVAQSLLSLSWMTYGFCIFIAIFASVTTFICYKQQYTLQEEKAELATLLDQTTERLNAEKIELEQVLALTHDRCCTIQAQNATLQEINRRKDEFLRQTSHELRTPMNGIIGSLQLLLDDLCDDREEEIEMLQQAYQSSIHLLTLLNQVLDLAKIESGRVTVEIRTVDLHSSLSAAIYLQLANIRQKNLLLYRKNHQSILRVKADPTKLKQVFINVIGNSIKFTEKGSITISTQIESRVISSKNNKPQETLMAIITIQDTGIGIDPSTQNRLFQPFQVEDESRSHPLGSTGLGLVISKHLVEMMGGQIKLYSAGRNQGTTVEILLPLVDTDTETDTDSEMENEFNIIES</sequence>
<keyword evidence="6" id="KW-0902">Two-component regulatory system</keyword>
<comment type="caution">
    <text evidence="10">The sequence shown here is derived from an EMBL/GenBank/DDBJ whole genome shotgun (WGS) entry which is preliminary data.</text>
</comment>
<evidence type="ECO:0000256" key="3">
    <source>
        <dbReference type="ARBA" id="ARBA00022553"/>
    </source>
</evidence>
<dbReference type="SUPFAM" id="SSF55874">
    <property type="entry name" value="ATPase domain of HSP90 chaperone/DNA topoisomerase II/histidine kinase"/>
    <property type="match status" value="1"/>
</dbReference>
<dbReference type="PRINTS" id="PR00344">
    <property type="entry name" value="BCTRLSENSOR"/>
</dbReference>
<feature type="coiled-coil region" evidence="7">
    <location>
        <begin position="78"/>
        <end position="126"/>
    </location>
</feature>
<dbReference type="EC" id="2.7.13.3" evidence="2"/>
<evidence type="ECO:0000256" key="7">
    <source>
        <dbReference type="SAM" id="Coils"/>
    </source>
</evidence>
<dbReference type="InterPro" id="IPR036097">
    <property type="entry name" value="HisK_dim/P_sf"/>
</dbReference>
<dbReference type="InterPro" id="IPR003661">
    <property type="entry name" value="HisK_dim/P_dom"/>
</dbReference>
<evidence type="ECO:0000256" key="8">
    <source>
        <dbReference type="SAM" id="Phobius"/>
    </source>
</evidence>
<gene>
    <name evidence="10" type="ORF">M595_4928</name>
</gene>
<keyword evidence="3" id="KW-0597">Phosphoprotein</keyword>
<dbReference type="InterPro" id="IPR003594">
    <property type="entry name" value="HATPase_dom"/>
</dbReference>
<dbReference type="OrthoDB" id="490876at2"/>
<comment type="catalytic activity">
    <reaction evidence="1">
        <text>ATP + protein L-histidine = ADP + protein N-phospho-L-histidine.</text>
        <dbReference type="EC" id="2.7.13.3"/>
    </reaction>
</comment>
<dbReference type="InterPro" id="IPR005467">
    <property type="entry name" value="His_kinase_dom"/>
</dbReference>
<evidence type="ECO:0000256" key="4">
    <source>
        <dbReference type="ARBA" id="ARBA00022679"/>
    </source>
</evidence>
<reference evidence="10 11" key="1">
    <citation type="journal article" date="2013" name="Front. Microbiol.">
        <title>Comparative genomic analyses of the cyanobacterium, Lyngbya aestuarii BL J, a powerful hydrogen producer.</title>
        <authorList>
            <person name="Kothari A."/>
            <person name="Vaughn M."/>
            <person name="Garcia-Pichel F."/>
        </authorList>
    </citation>
    <scope>NUCLEOTIDE SEQUENCE [LARGE SCALE GENOMIC DNA]</scope>
    <source>
        <strain evidence="10 11">BL J</strain>
    </source>
</reference>
<dbReference type="Proteomes" id="UP000017127">
    <property type="component" value="Unassembled WGS sequence"/>
</dbReference>
<dbReference type="InterPro" id="IPR050736">
    <property type="entry name" value="Sensor_HK_Regulatory"/>
</dbReference>
<dbReference type="PANTHER" id="PTHR43711">
    <property type="entry name" value="TWO-COMPONENT HISTIDINE KINASE"/>
    <property type="match status" value="1"/>
</dbReference>
<keyword evidence="8" id="KW-0812">Transmembrane</keyword>
<evidence type="ECO:0000256" key="6">
    <source>
        <dbReference type="ARBA" id="ARBA00023012"/>
    </source>
</evidence>
<dbReference type="InterPro" id="IPR004358">
    <property type="entry name" value="Sig_transdc_His_kin-like_C"/>
</dbReference>
<dbReference type="GO" id="GO:0000155">
    <property type="term" value="F:phosphorelay sensor kinase activity"/>
    <property type="evidence" value="ECO:0007669"/>
    <property type="project" value="InterPro"/>
</dbReference>
<dbReference type="PROSITE" id="PS50109">
    <property type="entry name" value="HIS_KIN"/>
    <property type="match status" value="1"/>
</dbReference>
<dbReference type="AlphaFoldDB" id="U7QB87"/>
<dbReference type="PANTHER" id="PTHR43711:SF26">
    <property type="entry name" value="SENSOR HISTIDINE KINASE RCSC"/>
    <property type="match status" value="1"/>
</dbReference>
<keyword evidence="8" id="KW-1133">Transmembrane helix</keyword>
<evidence type="ECO:0000313" key="10">
    <source>
        <dbReference type="EMBL" id="ERT05119.1"/>
    </source>
</evidence>
<keyword evidence="4" id="KW-0808">Transferase</keyword>
<proteinExistence type="predicted"/>
<evidence type="ECO:0000256" key="1">
    <source>
        <dbReference type="ARBA" id="ARBA00000085"/>
    </source>
</evidence>
<dbReference type="SMART" id="SM00387">
    <property type="entry name" value="HATPase_c"/>
    <property type="match status" value="1"/>
</dbReference>
<keyword evidence="7" id="KW-0175">Coiled coil</keyword>
<dbReference type="InterPro" id="IPR036890">
    <property type="entry name" value="HATPase_C_sf"/>
</dbReference>
<dbReference type="SUPFAM" id="SSF47384">
    <property type="entry name" value="Homodimeric domain of signal transducing histidine kinase"/>
    <property type="match status" value="1"/>
</dbReference>
<evidence type="ECO:0000313" key="11">
    <source>
        <dbReference type="Proteomes" id="UP000017127"/>
    </source>
</evidence>
<organism evidence="10 11">
    <name type="scientific">Lyngbya aestuarii BL J</name>
    <dbReference type="NCBI Taxonomy" id="1348334"/>
    <lineage>
        <taxon>Bacteria</taxon>
        <taxon>Bacillati</taxon>
        <taxon>Cyanobacteriota</taxon>
        <taxon>Cyanophyceae</taxon>
        <taxon>Oscillatoriophycideae</taxon>
        <taxon>Oscillatoriales</taxon>
        <taxon>Microcoleaceae</taxon>
        <taxon>Lyngbya</taxon>
    </lineage>
</organism>
<protein>
    <recommendedName>
        <fullName evidence="2">histidine kinase</fullName>
        <ecNumber evidence="2">2.7.13.3</ecNumber>
    </recommendedName>
</protein>
<dbReference type="RefSeq" id="WP_023068621.1">
    <property type="nucleotide sequence ID" value="NZ_AUZM01000067.1"/>
</dbReference>
<dbReference type="EMBL" id="AUZM01000067">
    <property type="protein sequence ID" value="ERT05119.1"/>
    <property type="molecule type" value="Genomic_DNA"/>
</dbReference>
<name>U7QB87_9CYAN</name>
<dbReference type="Pfam" id="PF02518">
    <property type="entry name" value="HATPase_c"/>
    <property type="match status" value="1"/>
</dbReference>
<feature type="domain" description="Histidine kinase" evidence="9">
    <location>
        <begin position="126"/>
        <end position="357"/>
    </location>
</feature>
<evidence type="ECO:0000259" key="9">
    <source>
        <dbReference type="PROSITE" id="PS50109"/>
    </source>
</evidence>
<dbReference type="CDD" id="cd16922">
    <property type="entry name" value="HATPase_EvgS-ArcB-TorS-like"/>
    <property type="match status" value="1"/>
</dbReference>
<evidence type="ECO:0000256" key="5">
    <source>
        <dbReference type="ARBA" id="ARBA00022777"/>
    </source>
</evidence>
<evidence type="ECO:0000256" key="2">
    <source>
        <dbReference type="ARBA" id="ARBA00012438"/>
    </source>
</evidence>
<feature type="transmembrane region" description="Helical" evidence="8">
    <location>
        <begin position="12"/>
        <end position="32"/>
    </location>
</feature>
<dbReference type="Gene3D" id="3.30.565.10">
    <property type="entry name" value="Histidine kinase-like ATPase, C-terminal domain"/>
    <property type="match status" value="1"/>
</dbReference>
<dbReference type="SMART" id="SM00388">
    <property type="entry name" value="HisKA"/>
    <property type="match status" value="1"/>
</dbReference>
<keyword evidence="11" id="KW-1185">Reference proteome</keyword>
<dbReference type="CDD" id="cd00082">
    <property type="entry name" value="HisKA"/>
    <property type="match status" value="1"/>
</dbReference>
<feature type="transmembrane region" description="Helical" evidence="8">
    <location>
        <begin position="38"/>
        <end position="61"/>
    </location>
</feature>
<dbReference type="Gene3D" id="1.10.287.130">
    <property type="match status" value="1"/>
</dbReference>
<keyword evidence="5 10" id="KW-0418">Kinase</keyword>
<keyword evidence="8" id="KW-0472">Membrane</keyword>
<dbReference type="PATRIC" id="fig|1348334.3.peg.4750"/>